<sequence>MCLCRATPMWRPRHVPLLPTPCSTPAHWKHKLFHGEDCLGFPVQGAHRSLVMLGGDNQCSLTCWIF</sequence>
<evidence type="ECO:0000313" key="2">
    <source>
        <dbReference type="Proteomes" id="UP000694892"/>
    </source>
</evidence>
<accession>A0A974CS72</accession>
<organism evidence="1 2">
    <name type="scientific">Xenopus laevis</name>
    <name type="common">African clawed frog</name>
    <dbReference type="NCBI Taxonomy" id="8355"/>
    <lineage>
        <taxon>Eukaryota</taxon>
        <taxon>Metazoa</taxon>
        <taxon>Chordata</taxon>
        <taxon>Craniata</taxon>
        <taxon>Vertebrata</taxon>
        <taxon>Euteleostomi</taxon>
        <taxon>Amphibia</taxon>
        <taxon>Batrachia</taxon>
        <taxon>Anura</taxon>
        <taxon>Pipoidea</taxon>
        <taxon>Pipidae</taxon>
        <taxon>Xenopodinae</taxon>
        <taxon>Xenopus</taxon>
        <taxon>Xenopus</taxon>
    </lineage>
</organism>
<protein>
    <submittedName>
        <fullName evidence="1">Uncharacterized protein</fullName>
    </submittedName>
</protein>
<gene>
    <name evidence="1" type="ORF">XELAEV_18029569mg</name>
</gene>
<reference evidence="2" key="1">
    <citation type="journal article" date="2016" name="Nature">
        <title>Genome evolution in the allotetraploid frog Xenopus laevis.</title>
        <authorList>
            <person name="Session A.M."/>
            <person name="Uno Y."/>
            <person name="Kwon T."/>
            <person name="Chapman J.A."/>
            <person name="Toyoda A."/>
            <person name="Takahashi S."/>
            <person name="Fukui A."/>
            <person name="Hikosaka A."/>
            <person name="Suzuki A."/>
            <person name="Kondo M."/>
            <person name="van Heeringen S.J."/>
            <person name="Quigley I."/>
            <person name="Heinz S."/>
            <person name="Ogino H."/>
            <person name="Ochi H."/>
            <person name="Hellsten U."/>
            <person name="Lyons J.B."/>
            <person name="Simakov O."/>
            <person name="Putnam N."/>
            <person name="Stites J."/>
            <person name="Kuroki Y."/>
            <person name="Tanaka T."/>
            <person name="Michiue T."/>
            <person name="Watanabe M."/>
            <person name="Bogdanovic O."/>
            <person name="Lister R."/>
            <person name="Georgiou G."/>
            <person name="Paranjpe S.S."/>
            <person name="van Kruijsbergen I."/>
            <person name="Shu S."/>
            <person name="Carlson J."/>
            <person name="Kinoshita T."/>
            <person name="Ohta Y."/>
            <person name="Mawaribuchi S."/>
            <person name="Jenkins J."/>
            <person name="Grimwood J."/>
            <person name="Schmutz J."/>
            <person name="Mitros T."/>
            <person name="Mozaffari S.V."/>
            <person name="Suzuki Y."/>
            <person name="Haramoto Y."/>
            <person name="Yamamoto T.S."/>
            <person name="Takagi C."/>
            <person name="Heald R."/>
            <person name="Miller K."/>
            <person name="Haudenschild C."/>
            <person name="Kitzman J."/>
            <person name="Nakayama T."/>
            <person name="Izutsu Y."/>
            <person name="Robert J."/>
            <person name="Fortriede J."/>
            <person name="Burns K."/>
            <person name="Lotay V."/>
            <person name="Karimi K."/>
            <person name="Yasuoka Y."/>
            <person name="Dichmann D.S."/>
            <person name="Flajnik M.F."/>
            <person name="Houston D.W."/>
            <person name="Shendure J."/>
            <person name="DuPasquier L."/>
            <person name="Vize P.D."/>
            <person name="Zorn A.M."/>
            <person name="Ito M."/>
            <person name="Marcotte E.M."/>
            <person name="Wallingford J.B."/>
            <person name="Ito Y."/>
            <person name="Asashima M."/>
            <person name="Ueno N."/>
            <person name="Matsuda Y."/>
            <person name="Veenstra G.J."/>
            <person name="Fujiyama A."/>
            <person name="Harland R.M."/>
            <person name="Taira M."/>
            <person name="Rokhsar D.S."/>
        </authorList>
    </citation>
    <scope>NUCLEOTIDE SEQUENCE [LARGE SCALE GENOMIC DNA]</scope>
    <source>
        <strain evidence="2">J</strain>
    </source>
</reference>
<evidence type="ECO:0000313" key="1">
    <source>
        <dbReference type="EMBL" id="OCT78472.1"/>
    </source>
</evidence>
<dbReference type="Proteomes" id="UP000694892">
    <property type="component" value="Chromosome 5S"/>
</dbReference>
<dbReference type="AlphaFoldDB" id="A0A974CS72"/>
<proteinExistence type="predicted"/>
<name>A0A974CS72_XENLA</name>
<dbReference type="EMBL" id="CM004475">
    <property type="protein sequence ID" value="OCT78472.1"/>
    <property type="molecule type" value="Genomic_DNA"/>
</dbReference>